<dbReference type="EMBL" id="BAAAJK010000036">
    <property type="protein sequence ID" value="GAA1397849.1"/>
    <property type="molecule type" value="Genomic_DNA"/>
</dbReference>
<dbReference type="Proteomes" id="UP001501414">
    <property type="component" value="Unassembled WGS sequence"/>
</dbReference>
<evidence type="ECO:0000313" key="2">
    <source>
        <dbReference type="Proteomes" id="UP001501414"/>
    </source>
</evidence>
<organism evidence="1 2">
    <name type="scientific">Pseudonocardia kongjuensis</name>
    <dbReference type="NCBI Taxonomy" id="102227"/>
    <lineage>
        <taxon>Bacteria</taxon>
        <taxon>Bacillati</taxon>
        <taxon>Actinomycetota</taxon>
        <taxon>Actinomycetes</taxon>
        <taxon>Pseudonocardiales</taxon>
        <taxon>Pseudonocardiaceae</taxon>
        <taxon>Pseudonocardia</taxon>
    </lineage>
</organism>
<reference evidence="1 2" key="1">
    <citation type="journal article" date="2019" name="Int. J. Syst. Evol. Microbiol.">
        <title>The Global Catalogue of Microorganisms (GCM) 10K type strain sequencing project: providing services to taxonomists for standard genome sequencing and annotation.</title>
        <authorList>
            <consortium name="The Broad Institute Genomics Platform"/>
            <consortium name="The Broad Institute Genome Sequencing Center for Infectious Disease"/>
            <person name="Wu L."/>
            <person name="Ma J."/>
        </authorList>
    </citation>
    <scope>NUCLEOTIDE SEQUENCE [LARGE SCALE GENOMIC DNA]</scope>
    <source>
        <strain evidence="1 2">JCM 11896</strain>
    </source>
</reference>
<accession>A0ABN1Y4S0</accession>
<proteinExistence type="predicted"/>
<name>A0ABN1Y4S0_9PSEU</name>
<keyword evidence="2" id="KW-1185">Reference proteome</keyword>
<comment type="caution">
    <text evidence="1">The sequence shown here is derived from an EMBL/GenBank/DDBJ whole genome shotgun (WGS) entry which is preliminary data.</text>
</comment>
<sequence>MELPDHPAHRAQRAEGVEKIVVVGMDGDPGYEAQHRSAAGVDPERARHLVEADVVQVREQGVDGRSVWSGRLPDGVPDPDDAVIDVASA</sequence>
<protein>
    <submittedName>
        <fullName evidence="1">Uncharacterized protein</fullName>
    </submittedName>
</protein>
<gene>
    <name evidence="1" type="ORF">GCM10009613_51080</name>
</gene>
<evidence type="ECO:0000313" key="1">
    <source>
        <dbReference type="EMBL" id="GAA1397849.1"/>
    </source>
</evidence>